<accession>A0ACD3BGF2</accession>
<name>A0ACD3BGF2_9AGAR</name>
<gene>
    <name evidence="1" type="ORF">BDN72DRAFT_830366</name>
</gene>
<protein>
    <submittedName>
        <fullName evidence="1">Uncharacterized protein</fullName>
    </submittedName>
</protein>
<evidence type="ECO:0000313" key="2">
    <source>
        <dbReference type="Proteomes" id="UP000308600"/>
    </source>
</evidence>
<sequence>MALQRSKSAPHPLSSLPTTTTTPAVLQRSLSSHDIVHSGTGNCIKHVQQTDRRDPFNLSGFFPAMRGGRAWNWLQEEDTEQGSGDTKLEDSMSSDMADGHVEEIIKHEDKMGVLSLGWVLGKIREDEEDVRLASPYSGDEAVDYDSLYLGLCSRRVDGERAISTANGKGGFGPVFLGS</sequence>
<keyword evidence="2" id="KW-1185">Reference proteome</keyword>
<dbReference type="Proteomes" id="UP000308600">
    <property type="component" value="Unassembled WGS sequence"/>
</dbReference>
<proteinExistence type="predicted"/>
<evidence type="ECO:0000313" key="1">
    <source>
        <dbReference type="EMBL" id="TFK77203.1"/>
    </source>
</evidence>
<reference evidence="1 2" key="1">
    <citation type="journal article" date="2019" name="Nat. Ecol. Evol.">
        <title>Megaphylogeny resolves global patterns of mushroom evolution.</title>
        <authorList>
            <person name="Varga T."/>
            <person name="Krizsan K."/>
            <person name="Foldi C."/>
            <person name="Dima B."/>
            <person name="Sanchez-Garcia M."/>
            <person name="Sanchez-Ramirez S."/>
            <person name="Szollosi G.J."/>
            <person name="Szarkandi J.G."/>
            <person name="Papp V."/>
            <person name="Albert L."/>
            <person name="Andreopoulos W."/>
            <person name="Angelini C."/>
            <person name="Antonin V."/>
            <person name="Barry K.W."/>
            <person name="Bougher N.L."/>
            <person name="Buchanan P."/>
            <person name="Buyck B."/>
            <person name="Bense V."/>
            <person name="Catcheside P."/>
            <person name="Chovatia M."/>
            <person name="Cooper J."/>
            <person name="Damon W."/>
            <person name="Desjardin D."/>
            <person name="Finy P."/>
            <person name="Geml J."/>
            <person name="Haridas S."/>
            <person name="Hughes K."/>
            <person name="Justo A."/>
            <person name="Karasinski D."/>
            <person name="Kautmanova I."/>
            <person name="Kiss B."/>
            <person name="Kocsube S."/>
            <person name="Kotiranta H."/>
            <person name="LaButti K.M."/>
            <person name="Lechner B.E."/>
            <person name="Liimatainen K."/>
            <person name="Lipzen A."/>
            <person name="Lukacs Z."/>
            <person name="Mihaltcheva S."/>
            <person name="Morgado L.N."/>
            <person name="Niskanen T."/>
            <person name="Noordeloos M.E."/>
            <person name="Ohm R.A."/>
            <person name="Ortiz-Santana B."/>
            <person name="Ovrebo C."/>
            <person name="Racz N."/>
            <person name="Riley R."/>
            <person name="Savchenko A."/>
            <person name="Shiryaev A."/>
            <person name="Soop K."/>
            <person name="Spirin V."/>
            <person name="Szebenyi C."/>
            <person name="Tomsovsky M."/>
            <person name="Tulloss R.E."/>
            <person name="Uehling J."/>
            <person name="Grigoriev I.V."/>
            <person name="Vagvolgyi C."/>
            <person name="Papp T."/>
            <person name="Martin F.M."/>
            <person name="Miettinen O."/>
            <person name="Hibbett D.S."/>
            <person name="Nagy L.G."/>
        </authorList>
    </citation>
    <scope>NUCLEOTIDE SEQUENCE [LARGE SCALE GENOMIC DNA]</scope>
    <source>
        <strain evidence="1 2">NL-1719</strain>
    </source>
</reference>
<organism evidence="1 2">
    <name type="scientific">Pluteus cervinus</name>
    <dbReference type="NCBI Taxonomy" id="181527"/>
    <lineage>
        <taxon>Eukaryota</taxon>
        <taxon>Fungi</taxon>
        <taxon>Dikarya</taxon>
        <taxon>Basidiomycota</taxon>
        <taxon>Agaricomycotina</taxon>
        <taxon>Agaricomycetes</taxon>
        <taxon>Agaricomycetidae</taxon>
        <taxon>Agaricales</taxon>
        <taxon>Pluteineae</taxon>
        <taxon>Pluteaceae</taxon>
        <taxon>Pluteus</taxon>
    </lineage>
</organism>
<dbReference type="EMBL" id="ML208259">
    <property type="protein sequence ID" value="TFK77203.1"/>
    <property type="molecule type" value="Genomic_DNA"/>
</dbReference>